<evidence type="ECO:0000256" key="1">
    <source>
        <dbReference type="ARBA" id="ARBA00013201"/>
    </source>
</evidence>
<evidence type="ECO:0000256" key="3">
    <source>
        <dbReference type="ARBA" id="ARBA00022963"/>
    </source>
</evidence>
<dbReference type="Pfam" id="PF03403">
    <property type="entry name" value="PAF-AH_p_II"/>
    <property type="match status" value="1"/>
</dbReference>
<accession>A0ABR2VLC5</accession>
<evidence type="ECO:0000256" key="2">
    <source>
        <dbReference type="ARBA" id="ARBA00022801"/>
    </source>
</evidence>
<name>A0ABR2VLC5_9FUNG</name>
<keyword evidence="4" id="KW-0443">Lipid metabolism</keyword>
<comment type="caution">
    <text evidence="5">The sequence shown here is derived from an EMBL/GenBank/DDBJ whole genome shotgun (WGS) entry which is preliminary data.</text>
</comment>
<dbReference type="Proteomes" id="UP001479436">
    <property type="component" value="Unassembled WGS sequence"/>
</dbReference>
<dbReference type="SUPFAM" id="SSF53474">
    <property type="entry name" value="alpha/beta-Hydrolases"/>
    <property type="match status" value="1"/>
</dbReference>
<organism evidence="5 6">
    <name type="scientific">Basidiobolus ranarum</name>
    <dbReference type="NCBI Taxonomy" id="34480"/>
    <lineage>
        <taxon>Eukaryota</taxon>
        <taxon>Fungi</taxon>
        <taxon>Fungi incertae sedis</taxon>
        <taxon>Zoopagomycota</taxon>
        <taxon>Entomophthoromycotina</taxon>
        <taxon>Basidiobolomycetes</taxon>
        <taxon>Basidiobolales</taxon>
        <taxon>Basidiobolaceae</taxon>
        <taxon>Basidiobolus</taxon>
    </lineage>
</organism>
<dbReference type="PANTHER" id="PTHR10272:SF14">
    <property type="entry name" value="PAF ACETYLHYDROLASE FAMILY PROTEIN"/>
    <property type="match status" value="1"/>
</dbReference>
<keyword evidence="3" id="KW-0442">Lipid degradation</keyword>
<keyword evidence="2" id="KW-0378">Hydrolase</keyword>
<sequence length="181" mass="19686">MEGVSSQFSLPDPSGKFKVGTVEIMLTDHNRVDPYAPDSQKRTIMMQVFYPAKGTHRYPVSPYMPKGTAQFENQAFGLPNNTLQSIQTQAYIGAPIAVYNPQVVIFSPALSTTRHLYTSLLSDVASRGYLVVSIDHPYDADVVELPDGKLITGVLGGDLTVEQINEALGVRTQDASFTGCS</sequence>
<evidence type="ECO:0000313" key="6">
    <source>
        <dbReference type="Proteomes" id="UP001479436"/>
    </source>
</evidence>
<dbReference type="EC" id="3.1.1.47" evidence="1"/>
<proteinExistence type="predicted"/>
<evidence type="ECO:0000256" key="4">
    <source>
        <dbReference type="ARBA" id="ARBA00023098"/>
    </source>
</evidence>
<keyword evidence="6" id="KW-1185">Reference proteome</keyword>
<reference evidence="5 6" key="1">
    <citation type="submission" date="2023-04" db="EMBL/GenBank/DDBJ databases">
        <title>Genome of Basidiobolus ranarum AG-B5.</title>
        <authorList>
            <person name="Stajich J.E."/>
            <person name="Carter-House D."/>
            <person name="Gryganskyi A."/>
        </authorList>
    </citation>
    <scope>NUCLEOTIDE SEQUENCE [LARGE SCALE GENOMIC DNA]</scope>
    <source>
        <strain evidence="5 6">AG-B5</strain>
    </source>
</reference>
<dbReference type="InterPro" id="IPR029058">
    <property type="entry name" value="AB_hydrolase_fold"/>
</dbReference>
<gene>
    <name evidence="5" type="ORF">K7432_017557</name>
</gene>
<dbReference type="PANTHER" id="PTHR10272">
    <property type="entry name" value="PLATELET-ACTIVATING FACTOR ACETYLHYDROLASE"/>
    <property type="match status" value="1"/>
</dbReference>
<protein>
    <recommendedName>
        <fullName evidence="1">1-alkyl-2-acetylglycerophosphocholine esterase</fullName>
        <ecNumber evidence="1">3.1.1.47</ecNumber>
    </recommendedName>
</protein>
<evidence type="ECO:0000313" key="5">
    <source>
        <dbReference type="EMBL" id="KAK9670733.1"/>
    </source>
</evidence>
<dbReference type="Gene3D" id="3.40.50.1820">
    <property type="entry name" value="alpha/beta hydrolase"/>
    <property type="match status" value="1"/>
</dbReference>
<dbReference type="EMBL" id="JASJQH010010846">
    <property type="protein sequence ID" value="KAK9670733.1"/>
    <property type="molecule type" value="Genomic_DNA"/>
</dbReference>